<accession>A0A4R2NGQ1</accession>
<dbReference type="RefSeq" id="WP_119014656.1">
    <property type="nucleotide sequence ID" value="NZ_QXNC01000045.1"/>
</dbReference>
<dbReference type="Proteomes" id="UP000295182">
    <property type="component" value="Unassembled WGS sequence"/>
</dbReference>
<evidence type="ECO:0000313" key="1">
    <source>
        <dbReference type="EMBL" id="TCP20500.1"/>
    </source>
</evidence>
<dbReference type="InterPro" id="IPR021332">
    <property type="entry name" value="DUF2944"/>
</dbReference>
<protein>
    <submittedName>
        <fullName evidence="1">DUF2946 family protein</fullName>
    </submittedName>
</protein>
<dbReference type="AlphaFoldDB" id="A0A4R2NGQ1"/>
<reference evidence="1 2" key="1">
    <citation type="submission" date="2019-03" db="EMBL/GenBank/DDBJ databases">
        <title>Genomic Encyclopedia of Type Strains, Phase IV (KMG-IV): sequencing the most valuable type-strain genomes for metagenomic binning, comparative biology and taxonomic classification.</title>
        <authorList>
            <person name="Goeker M."/>
        </authorList>
    </citation>
    <scope>NUCLEOTIDE SEQUENCE [LARGE SCALE GENOMIC DNA]</scope>
    <source>
        <strain evidence="1 2">DSM 1837</strain>
    </source>
</reference>
<dbReference type="OrthoDB" id="7057642at2"/>
<name>A0A4R2NGQ1_9BURK</name>
<keyword evidence="2" id="KW-1185">Reference proteome</keyword>
<dbReference type="Pfam" id="PF11161">
    <property type="entry name" value="DUF2944"/>
    <property type="match status" value="1"/>
</dbReference>
<evidence type="ECO:0000313" key="2">
    <source>
        <dbReference type="Proteomes" id="UP000295182"/>
    </source>
</evidence>
<proteinExistence type="predicted"/>
<comment type="caution">
    <text evidence="1">The sequence shown here is derived from an EMBL/GenBank/DDBJ whole genome shotgun (WGS) entry which is preliminary data.</text>
</comment>
<sequence>MDDIVKQALAKWPHVPHCYGWLGLDARGHWHLRDEADQARGSFVQSKGALLQHDKLIEFIGRNYEADAQGQWFFQNGPQRVYVELECAPWVWRVQPDQTLQSHTGLRATATDCLLDELGRVYLMTDLGLGLVHTSDVPDIAAAVDRGQWQPLHVQASDLPLRYGYVLSPAAVQCEIGKVLRVEAAS</sequence>
<dbReference type="EMBL" id="SLXH01000001">
    <property type="protein sequence ID" value="TCP20500.1"/>
    <property type="molecule type" value="Genomic_DNA"/>
</dbReference>
<organism evidence="1 2">
    <name type="scientific">Simplicispira metamorpha</name>
    <dbReference type="NCBI Taxonomy" id="80881"/>
    <lineage>
        <taxon>Bacteria</taxon>
        <taxon>Pseudomonadati</taxon>
        <taxon>Pseudomonadota</taxon>
        <taxon>Betaproteobacteria</taxon>
        <taxon>Burkholderiales</taxon>
        <taxon>Comamonadaceae</taxon>
        <taxon>Simplicispira</taxon>
    </lineage>
</organism>
<gene>
    <name evidence="1" type="ORF">EV674_101155</name>
</gene>